<dbReference type="GO" id="GO:0008234">
    <property type="term" value="F:cysteine-type peptidase activity"/>
    <property type="evidence" value="ECO:0007669"/>
    <property type="project" value="InterPro"/>
</dbReference>
<dbReference type="SMART" id="SM00355">
    <property type="entry name" value="ZnF_C2H2"/>
    <property type="match status" value="3"/>
</dbReference>
<evidence type="ECO:0000256" key="5">
    <source>
        <dbReference type="SAM" id="MobiDB-lite"/>
    </source>
</evidence>
<evidence type="ECO:0000256" key="1">
    <source>
        <dbReference type="ARBA" id="ARBA00005234"/>
    </source>
</evidence>
<name>A0AAE1GSJ2_9NEOP</name>
<feature type="domain" description="C2H2-type" evidence="6">
    <location>
        <begin position="70"/>
        <end position="99"/>
    </location>
</feature>
<dbReference type="CDD" id="cd15489">
    <property type="entry name" value="PHD_SF"/>
    <property type="match status" value="1"/>
</dbReference>
<feature type="domain" description="Ubiquitin-like protease family profile" evidence="7">
    <location>
        <begin position="861"/>
        <end position="1038"/>
    </location>
</feature>
<dbReference type="PROSITE" id="PS00028">
    <property type="entry name" value="ZINC_FINGER_C2H2_1"/>
    <property type="match status" value="1"/>
</dbReference>
<gene>
    <name evidence="8" type="ORF">KUF71_003373</name>
</gene>
<dbReference type="EMBL" id="JAHWGI010000064">
    <property type="protein sequence ID" value="KAK3908561.1"/>
    <property type="molecule type" value="Genomic_DNA"/>
</dbReference>
<dbReference type="GO" id="GO:0008270">
    <property type="term" value="F:zinc ion binding"/>
    <property type="evidence" value="ECO:0007669"/>
    <property type="project" value="UniProtKB-KW"/>
</dbReference>
<keyword evidence="3" id="KW-0378">Hydrolase</keyword>
<keyword evidence="4" id="KW-0862">Zinc</keyword>
<proteinExistence type="inferred from homology"/>
<keyword evidence="2" id="KW-0645">Protease</keyword>
<keyword evidence="9" id="KW-1185">Reference proteome</keyword>
<dbReference type="PROSITE" id="PS50157">
    <property type="entry name" value="ZINC_FINGER_C2H2_2"/>
    <property type="match status" value="1"/>
</dbReference>
<feature type="compositionally biased region" description="Basic and acidic residues" evidence="5">
    <location>
        <begin position="177"/>
        <end position="190"/>
    </location>
</feature>
<dbReference type="PROSITE" id="PS50600">
    <property type="entry name" value="ULP_PROTEASE"/>
    <property type="match status" value="1"/>
</dbReference>
<dbReference type="InterPro" id="IPR036236">
    <property type="entry name" value="Znf_C2H2_sf"/>
</dbReference>
<dbReference type="Gene3D" id="3.30.160.60">
    <property type="entry name" value="Classic Zinc Finger"/>
    <property type="match status" value="1"/>
</dbReference>
<reference evidence="8" key="1">
    <citation type="submission" date="2021-07" db="EMBL/GenBank/DDBJ databases">
        <authorList>
            <person name="Catto M.A."/>
            <person name="Jacobson A."/>
            <person name="Kennedy G."/>
            <person name="Labadie P."/>
            <person name="Hunt B.G."/>
            <person name="Srinivasan R."/>
        </authorList>
    </citation>
    <scope>NUCLEOTIDE SEQUENCE</scope>
    <source>
        <strain evidence="8">PL_HMW_Pooled</strain>
        <tissue evidence="8">Head</tissue>
    </source>
</reference>
<dbReference type="PANTHER" id="PTHR33936">
    <property type="entry name" value="PROTEIN CBG17840"/>
    <property type="match status" value="1"/>
</dbReference>
<dbReference type="SUPFAM" id="SSF54001">
    <property type="entry name" value="Cysteine proteinases"/>
    <property type="match status" value="1"/>
</dbReference>
<dbReference type="Proteomes" id="UP001219518">
    <property type="component" value="Unassembled WGS sequence"/>
</dbReference>
<comment type="caution">
    <text evidence="8">The sequence shown here is derived from an EMBL/GenBank/DDBJ whole genome shotgun (WGS) entry which is preliminary data.</text>
</comment>
<accession>A0AAE1GSJ2</accession>
<dbReference type="SUPFAM" id="SSF57667">
    <property type="entry name" value="beta-beta-alpha zinc fingers"/>
    <property type="match status" value="2"/>
</dbReference>
<evidence type="ECO:0000259" key="6">
    <source>
        <dbReference type="PROSITE" id="PS50157"/>
    </source>
</evidence>
<evidence type="ECO:0000313" key="9">
    <source>
        <dbReference type="Proteomes" id="UP001219518"/>
    </source>
</evidence>
<comment type="similarity">
    <text evidence="1">Belongs to the peptidase C48 family.</text>
</comment>
<reference evidence="8" key="2">
    <citation type="journal article" date="2023" name="BMC Genomics">
        <title>Pest status, molecular evolution, and epigenetic factors derived from the genome assembly of Frankliniella fusca, a thysanopteran phytovirus vector.</title>
        <authorList>
            <person name="Catto M.A."/>
            <person name="Labadie P.E."/>
            <person name="Jacobson A.L."/>
            <person name="Kennedy G.G."/>
            <person name="Srinivasan R."/>
            <person name="Hunt B.G."/>
        </authorList>
    </citation>
    <scope>NUCLEOTIDE SEQUENCE</scope>
    <source>
        <strain evidence="8">PL_HMW_Pooled</strain>
    </source>
</reference>
<dbReference type="Gene3D" id="3.40.395.10">
    <property type="entry name" value="Adenoviral Proteinase, Chain A"/>
    <property type="match status" value="1"/>
</dbReference>
<dbReference type="InterPro" id="IPR013087">
    <property type="entry name" value="Znf_C2H2_type"/>
</dbReference>
<dbReference type="InterPro" id="IPR003653">
    <property type="entry name" value="Peptidase_C48_C"/>
</dbReference>
<dbReference type="Pfam" id="PF02902">
    <property type="entry name" value="Peptidase_C48"/>
    <property type="match status" value="1"/>
</dbReference>
<keyword evidence="4" id="KW-0479">Metal-binding</keyword>
<evidence type="ECO:0000259" key="7">
    <source>
        <dbReference type="PROSITE" id="PS50600"/>
    </source>
</evidence>
<organism evidence="8 9">
    <name type="scientific">Frankliniella fusca</name>
    <dbReference type="NCBI Taxonomy" id="407009"/>
    <lineage>
        <taxon>Eukaryota</taxon>
        <taxon>Metazoa</taxon>
        <taxon>Ecdysozoa</taxon>
        <taxon>Arthropoda</taxon>
        <taxon>Hexapoda</taxon>
        <taxon>Insecta</taxon>
        <taxon>Pterygota</taxon>
        <taxon>Neoptera</taxon>
        <taxon>Paraneoptera</taxon>
        <taxon>Thysanoptera</taxon>
        <taxon>Terebrantia</taxon>
        <taxon>Thripoidea</taxon>
        <taxon>Thripidae</taxon>
        <taxon>Frankliniella</taxon>
    </lineage>
</organism>
<dbReference type="InterPro" id="IPR038765">
    <property type="entry name" value="Papain-like_cys_pep_sf"/>
</dbReference>
<evidence type="ECO:0000256" key="4">
    <source>
        <dbReference type="PROSITE-ProRule" id="PRU00042"/>
    </source>
</evidence>
<protein>
    <submittedName>
        <fullName evidence="8">Asparagine-rich zinc finger protein AZF1</fullName>
    </submittedName>
</protein>
<dbReference type="PANTHER" id="PTHR33936:SF25">
    <property type="entry name" value="C2H2-TYPE DOMAIN-CONTAINING PROTEIN"/>
    <property type="match status" value="1"/>
</dbReference>
<evidence type="ECO:0000256" key="2">
    <source>
        <dbReference type="ARBA" id="ARBA00022670"/>
    </source>
</evidence>
<dbReference type="GO" id="GO:0006508">
    <property type="term" value="P:proteolysis"/>
    <property type="evidence" value="ECO:0007669"/>
    <property type="project" value="UniProtKB-KW"/>
</dbReference>
<sequence>MEFSDEGSLSDDAFIPKKKSKVSEKSSTNPDASHDLFICLYCSSKFASKDNLRRHIKKCKKNPDFEEELFLCIKCESSFSRKDNLSVHMKTCEQTKKKKISCLMKGCSKQFWQKVALIEHLKRDHEKIIQTVQKLTFSSKAEFIAWKEQEEERTFSYFSQDSGQKGSRVYYYCQHDGSDRAHRKKGEPGRKTSRKNSIGQIKKGAVCIAKIAEIVSDSGSRAVEYYSTHNHILSPHDFAHQPPSTATNIAINNQIALGVSATEILHSIQSPALERDNRDDCNAVGKDLIITTRRIKQRIAKRRNSLRHHPDDKMSVFLLVETLQKEKYNPVIIFKPSGMDIVVGPKDFLLNQEHFLLGIQTKAQRELLVEHSGKIVVVDDTHNVTQYENVTLLNMMVVDQNNRGWCNAHLITNSMYDKNIEVFVRAIKKRSEEMGDILEFNCVITDDAPALINGIEAGMGKTMKHILCQWHLDKTFKDQIREKVPRRLSDSVYTDLKVVIGSKPETEFIQIFEALQNKYSSDCMVFVKYLKQYYVERKEKWAMCYRQQLRHGNINTTAHVESFHNRLKKEYFKRVPNKRMDDLVNILLTIDKDDYASRLREAILGFKMAPHAMRQRHENGISIPDESLSEILSSVMWSIESTSKKNEFYCISKTQDVCSKDLCFDKCPSPSCHGLCSHLYVCSCPDSRNPLCKHIHKLHSFLQRNVPNPAYQDLCEEVQFVTIDTNDFPEVLKDFSEANAYHRLECNMSKLTQFISQRSLPKHLVLSCDTEIDKIVKKISVLSVQPEPEVSDMPAKKSIAPRQKLVTQLAQMLPSKRRKKKKKTVEMKCDIEEKMSKREDAKSNLLSLAPPVPNLNNLKDVILTIGNIYKLTKMDLLSLSLDITQTEEAFYRRVDRTFHKGWLTSDIINAFIFNLAQTDDSVFAGASELSLSMARGNLLKRIFSEVDPVKKIYIFPANFTDDHWTMFAVKVDTAEILYLDPMKKEMSSSAFSCAETMISILKTMHPSISKWSLKVMTYCTQIDSLNCGVHVCWFAHQIIMKVEEITDLEDIKSYRQFIHDAICGNCLERSTDINICAVCASPGVDENNNVSVRCSRCDRLYHASCIENYDDNLCEDFVCPSTRSHSN</sequence>
<dbReference type="SUPFAM" id="SSF57903">
    <property type="entry name" value="FYVE/PHD zinc finger"/>
    <property type="match status" value="1"/>
</dbReference>
<evidence type="ECO:0000313" key="8">
    <source>
        <dbReference type="EMBL" id="KAK3908561.1"/>
    </source>
</evidence>
<dbReference type="AlphaFoldDB" id="A0AAE1GSJ2"/>
<dbReference type="InterPro" id="IPR011011">
    <property type="entry name" value="Znf_FYVE_PHD"/>
</dbReference>
<evidence type="ECO:0000256" key="3">
    <source>
        <dbReference type="ARBA" id="ARBA00022801"/>
    </source>
</evidence>
<feature type="region of interest" description="Disordered" evidence="5">
    <location>
        <begin position="177"/>
        <end position="197"/>
    </location>
</feature>
<dbReference type="InterPro" id="IPR052797">
    <property type="entry name" value="RegFact_GeneExpr_CellDeath"/>
</dbReference>
<keyword evidence="4" id="KW-0863">Zinc-finger</keyword>